<feature type="transmembrane region" description="Helical" evidence="1">
    <location>
        <begin position="12"/>
        <end position="33"/>
    </location>
</feature>
<dbReference type="GO" id="GO:0005886">
    <property type="term" value="C:plasma membrane"/>
    <property type="evidence" value="ECO:0007669"/>
    <property type="project" value="TreeGrafter"/>
</dbReference>
<sequence>MHQLGSQKDSTAWILQTWAAFILSVSMTSFGIVNLPVDNWVKGFMSMGLAFSVGSTFTLAKTTRDLHEAKRLTARIDEAKVEKLLSQHDSLNLK</sequence>
<organism evidence="3 4">
    <name type="scientific">Nostoc piscinale CENA21</name>
    <dbReference type="NCBI Taxonomy" id="224013"/>
    <lineage>
        <taxon>Bacteria</taxon>
        <taxon>Bacillati</taxon>
        <taxon>Cyanobacteriota</taxon>
        <taxon>Cyanophyceae</taxon>
        <taxon>Nostocales</taxon>
        <taxon>Nostocaceae</taxon>
        <taxon>Nostoc</taxon>
    </lineage>
</organism>
<reference evidence="3 4" key="2">
    <citation type="journal article" date="2016" name="Genome Announc.">
        <title>Draft Genome Sequence of the N2-Fixing Cyanobacterium Nostoc piscinale CENA21, Isolated from the Brazilian Amazon Floodplain.</title>
        <authorList>
            <person name="Leao T."/>
            <person name="Guimaraes P.I."/>
            <person name="de Melo A.G."/>
            <person name="Ramos R.T."/>
            <person name="Leao P.N."/>
            <person name="Silva A."/>
            <person name="Fiore M.F."/>
            <person name="Schneider M.P."/>
        </authorList>
    </citation>
    <scope>NUCLEOTIDE SEQUENCE [LARGE SCALE GENOMIC DNA]</scope>
    <source>
        <strain evidence="3 4">CENA21</strain>
    </source>
</reference>
<dbReference type="PATRIC" id="fig|224013.5.peg.6127"/>
<dbReference type="GO" id="GO:0006974">
    <property type="term" value="P:DNA damage response"/>
    <property type="evidence" value="ECO:0007669"/>
    <property type="project" value="TreeGrafter"/>
</dbReference>
<dbReference type="Pfam" id="PF05360">
    <property type="entry name" value="YiaAB"/>
    <property type="match status" value="1"/>
</dbReference>
<gene>
    <name evidence="3" type="ORF">ACX27_25555</name>
</gene>
<dbReference type="Proteomes" id="UP000062645">
    <property type="component" value="Chromosome"/>
</dbReference>
<dbReference type="OrthoDB" id="163792at2"/>
<dbReference type="InterPro" id="IPR038972">
    <property type="entry name" value="YiaA-like"/>
</dbReference>
<name>A0A0M4SUV7_9NOSO</name>
<evidence type="ECO:0000313" key="4">
    <source>
        <dbReference type="Proteomes" id="UP000062645"/>
    </source>
</evidence>
<keyword evidence="4" id="KW-1185">Reference proteome</keyword>
<evidence type="ECO:0000313" key="3">
    <source>
        <dbReference type="EMBL" id="ALF55428.1"/>
    </source>
</evidence>
<accession>A0A0M4SUV7</accession>
<reference evidence="4" key="1">
    <citation type="submission" date="2015-07" db="EMBL/GenBank/DDBJ databases">
        <title>Genome Of Nitrogen-Fixing Cyanobacterium Nostoc piscinale CENA21 From Solimoes/Amazon River Floodplain Sediments And Comparative Genomics To Uncover Biosynthetic Natural Products Potential.</title>
        <authorList>
            <person name="Leao T.F."/>
            <person name="Leao P.N."/>
            <person name="Guimaraes P.I."/>
            <person name="de Melo A.G.C."/>
            <person name="Ramos R.T.J."/>
            <person name="Silva A."/>
            <person name="Fiore M.F."/>
            <person name="Schneider M.P.C."/>
        </authorList>
    </citation>
    <scope>NUCLEOTIDE SEQUENCE [LARGE SCALE GENOMIC DNA]</scope>
    <source>
        <strain evidence="4">CENA21</strain>
    </source>
</reference>
<keyword evidence="1" id="KW-1133">Transmembrane helix</keyword>
<evidence type="ECO:0000259" key="2">
    <source>
        <dbReference type="Pfam" id="PF05360"/>
    </source>
</evidence>
<dbReference type="KEGG" id="npz:ACX27_25555"/>
<dbReference type="EMBL" id="CP012036">
    <property type="protein sequence ID" value="ALF55428.1"/>
    <property type="molecule type" value="Genomic_DNA"/>
</dbReference>
<keyword evidence="1" id="KW-0472">Membrane</keyword>
<dbReference type="RefSeq" id="WP_062296574.1">
    <property type="nucleotide sequence ID" value="NZ_CP012036.1"/>
</dbReference>
<dbReference type="InterPro" id="IPR008024">
    <property type="entry name" value="YiaAB"/>
</dbReference>
<dbReference type="STRING" id="224013.ACX27_25555"/>
<dbReference type="PANTHER" id="PTHR37290">
    <property type="entry name" value="INNER MEMBRANE PROTEIN YIAA-RELATED"/>
    <property type="match status" value="1"/>
</dbReference>
<keyword evidence="1" id="KW-0812">Transmembrane</keyword>
<feature type="domain" description="YiaAB two helix" evidence="2">
    <location>
        <begin position="13"/>
        <end position="65"/>
    </location>
</feature>
<dbReference type="AlphaFoldDB" id="A0A0M4SUV7"/>
<dbReference type="PANTHER" id="PTHR37290:SF1">
    <property type="entry name" value="INNER MEMBRANE PROTEIN YIAA"/>
    <property type="match status" value="1"/>
</dbReference>
<proteinExistence type="predicted"/>
<evidence type="ECO:0000256" key="1">
    <source>
        <dbReference type="SAM" id="Phobius"/>
    </source>
</evidence>
<protein>
    <submittedName>
        <fullName evidence="3">YiaAB two helix domain-containing protein</fullName>
    </submittedName>
</protein>